<keyword evidence="2" id="KW-1185">Reference proteome</keyword>
<gene>
    <name evidence="1" type="ORF">BKA55DRAFT_577277</name>
</gene>
<dbReference type="AlphaFoldDB" id="A0A9P9GIZ1"/>
<reference evidence="1" key="1">
    <citation type="journal article" date="2021" name="Nat. Commun.">
        <title>Genetic determinants of endophytism in the Arabidopsis root mycobiome.</title>
        <authorList>
            <person name="Mesny F."/>
            <person name="Miyauchi S."/>
            <person name="Thiergart T."/>
            <person name="Pickel B."/>
            <person name="Atanasova L."/>
            <person name="Karlsson M."/>
            <person name="Huettel B."/>
            <person name="Barry K.W."/>
            <person name="Haridas S."/>
            <person name="Chen C."/>
            <person name="Bauer D."/>
            <person name="Andreopoulos W."/>
            <person name="Pangilinan J."/>
            <person name="LaButti K."/>
            <person name="Riley R."/>
            <person name="Lipzen A."/>
            <person name="Clum A."/>
            <person name="Drula E."/>
            <person name="Henrissat B."/>
            <person name="Kohler A."/>
            <person name="Grigoriev I.V."/>
            <person name="Martin F.M."/>
            <person name="Hacquard S."/>
        </authorList>
    </citation>
    <scope>NUCLEOTIDE SEQUENCE</scope>
    <source>
        <strain evidence="1">MPI-CAGE-AT-0023</strain>
    </source>
</reference>
<sequence length="1023" mass="115609">MADPLSIASGVAGLVSLGLTLCGGLHNYFSAIQDRHQDIENAAQSLALLQSNICIIQSSTLKLGHRHALSANGVNQGLANCMSQLITLQQMMLDLTRAEGLSDVKGKWRKQVMIARYPFDQKKLIQLQDQLSKANAALSSFVQNFNLDINIGISEDLQVLKNYTNANDSITHNMLSTIARRLDSIVPALQRTEMEMATMSRHAQENFLATSSHSSDVVVKPRYLQNSQKEEAVMIRLNDPECTCSDPPSSICRQSSYVDRTWGVLVISKQEHKRQHHRPGCIFFSKSLQTSKTTFTYLGLRYWLSRSLSMSLTRDYPAGAYNVSFGIQPCNVVKSSPAFQAFIDLGWKYEVARSNHPYLLYQEDDYPPLSLREEISILLKKLRTIYTSGAASPFDVDDNGNNIAHRCMDLYRGQLIYLVLEEGLSFEDLFESIRSLLSYMFDLGVPITASGFYQGTILRNLWKPHTLATLPPLYNFIAKLDTSFCVEDIAHSEPRYWDAGEILKTDSLHVWGEYPEIAEAYGFSDIFRAVMQRDRQKLEAITMGDQLPPGILESDMYERNILHVSITWPEGLSLLLQQSQAVSILCDSELIRVSPLELAIELSGKRCTQADKWMLCQDCHCAVSVQLLLEADCCLPAHLMLSRYLKECSLRCRKLLFKHLEDRRRRLRDLSLAMLPSKVIEWYGVTVDSVPDATAAFLWEELQSRSDELRKQGFEISCGLKPFHSNYYSGGLFEHPLPPEICSLADEFSIRPSDEGGIRPLLTRVRVRNFTPVGGIFDLETTYLDWLMKHDLKLEYVTDGFQTTALHDFGGRIGTILVRFLSCPDRNPPYLWEREGISLVITKICNSKMESDLPCPCVSGVFNRPLASLFSGFTADELSSFAWKAKRIRKICLLVDLIENTATSVDTSYLARCAVHIITMELLGIRHVGPCAWIDSSPGMKELDEDERAEVLDEDRLLLEKLDDLDGEFQREFQDRNESVTDFLVGYYSQRMLEVVKEMDASPADEYRLGLLAAGVVLVDSEE</sequence>
<evidence type="ECO:0000313" key="1">
    <source>
        <dbReference type="EMBL" id="KAH7240295.1"/>
    </source>
</evidence>
<dbReference type="RefSeq" id="XP_046046089.1">
    <property type="nucleotide sequence ID" value="XM_046193598.1"/>
</dbReference>
<proteinExistence type="predicted"/>
<organism evidence="1 2">
    <name type="scientific">Fusarium redolens</name>
    <dbReference type="NCBI Taxonomy" id="48865"/>
    <lineage>
        <taxon>Eukaryota</taxon>
        <taxon>Fungi</taxon>
        <taxon>Dikarya</taxon>
        <taxon>Ascomycota</taxon>
        <taxon>Pezizomycotina</taxon>
        <taxon>Sordariomycetes</taxon>
        <taxon>Hypocreomycetidae</taxon>
        <taxon>Hypocreales</taxon>
        <taxon>Nectriaceae</taxon>
        <taxon>Fusarium</taxon>
        <taxon>Fusarium redolens species complex</taxon>
    </lineage>
</organism>
<protein>
    <recommendedName>
        <fullName evidence="3">Fungal N-terminal domain-containing protein</fullName>
    </recommendedName>
</protein>
<dbReference type="OrthoDB" id="1577640at2759"/>
<accession>A0A9P9GIZ1</accession>
<evidence type="ECO:0008006" key="3">
    <source>
        <dbReference type="Google" id="ProtNLM"/>
    </source>
</evidence>
<evidence type="ECO:0000313" key="2">
    <source>
        <dbReference type="Proteomes" id="UP000720189"/>
    </source>
</evidence>
<name>A0A9P9GIZ1_FUSRE</name>
<dbReference type="Proteomes" id="UP000720189">
    <property type="component" value="Unassembled WGS sequence"/>
</dbReference>
<dbReference type="EMBL" id="JAGMUX010000014">
    <property type="protein sequence ID" value="KAH7240295.1"/>
    <property type="molecule type" value="Genomic_DNA"/>
</dbReference>
<comment type="caution">
    <text evidence="1">The sequence shown here is derived from an EMBL/GenBank/DDBJ whole genome shotgun (WGS) entry which is preliminary data.</text>
</comment>
<dbReference type="GeneID" id="70223552"/>